<feature type="region of interest" description="Disordered" evidence="11">
    <location>
        <begin position="98"/>
        <end position="119"/>
    </location>
</feature>
<dbReference type="PROSITE" id="PS52015">
    <property type="entry name" value="TONB_CTD"/>
    <property type="match status" value="1"/>
</dbReference>
<dbReference type="GO" id="GO:0015031">
    <property type="term" value="P:protein transport"/>
    <property type="evidence" value="ECO:0007669"/>
    <property type="project" value="UniProtKB-UniRule"/>
</dbReference>
<keyword evidence="8 10" id="KW-1133">Transmembrane helix</keyword>
<dbReference type="GO" id="GO:0098797">
    <property type="term" value="C:plasma membrane protein complex"/>
    <property type="evidence" value="ECO:0007669"/>
    <property type="project" value="TreeGrafter"/>
</dbReference>
<organism evidence="13 14">
    <name type="scientific">Methylotenera oryzisoli</name>
    <dbReference type="NCBI Taxonomy" id="2080758"/>
    <lineage>
        <taxon>Bacteria</taxon>
        <taxon>Pseudomonadati</taxon>
        <taxon>Pseudomonadota</taxon>
        <taxon>Betaproteobacteria</taxon>
        <taxon>Nitrosomonadales</taxon>
        <taxon>Methylophilaceae</taxon>
        <taxon>Methylotenera</taxon>
    </lineage>
</organism>
<dbReference type="InterPro" id="IPR037682">
    <property type="entry name" value="TonB_C"/>
</dbReference>
<keyword evidence="14" id="KW-1185">Reference proteome</keyword>
<dbReference type="NCBIfam" id="TIGR01352">
    <property type="entry name" value="tonB_Cterm"/>
    <property type="match status" value="1"/>
</dbReference>
<dbReference type="EMBL" id="PQVH01000006">
    <property type="protein sequence ID" value="TFW72272.1"/>
    <property type="molecule type" value="Genomic_DNA"/>
</dbReference>
<gene>
    <name evidence="13" type="ORF">C3Y98_03985</name>
</gene>
<dbReference type="GO" id="GO:0031992">
    <property type="term" value="F:energy transducer activity"/>
    <property type="evidence" value="ECO:0007669"/>
    <property type="project" value="InterPro"/>
</dbReference>
<sequence>MSTLTRSSVAFASVGIEAPTAYDTETVTYPYRTAYDFKPDAVIEHTAINKRHLLALGALAALLHGAAVIAYLNYPATPAVQQTKVNKVEIEFIKAKPPEVIEPPKPPPPPSPKVVKPLTPQAAKPAPALRTAVAQDNVPAEAITIPENRQAPVTAAPVVAAPPAPEAPPVKAEEPITEATGNAAYLNNPPPDYPAFAQRQGWEGKVLLRVHVLANGKPDKVEIKQSSGRKTLDESATNAVRNWTFIPSKRGTTAIDGWATVPIEFKLAK</sequence>
<keyword evidence="4 10" id="KW-1003">Cell membrane</keyword>
<evidence type="ECO:0000313" key="14">
    <source>
        <dbReference type="Proteomes" id="UP000297706"/>
    </source>
</evidence>
<keyword evidence="10" id="KW-0735">Signal-anchor</keyword>
<comment type="caution">
    <text evidence="13">The sequence shown here is derived from an EMBL/GenBank/DDBJ whole genome shotgun (WGS) entry which is preliminary data.</text>
</comment>
<reference evidence="13 14" key="1">
    <citation type="submission" date="2018-02" db="EMBL/GenBank/DDBJ databases">
        <title>A novel lanthanide dependent methylotroph, Methylotenera sp. La3113.</title>
        <authorList>
            <person name="Lv H."/>
            <person name="Tani A."/>
        </authorList>
    </citation>
    <scope>NUCLEOTIDE SEQUENCE [LARGE SCALE GENOMIC DNA]</scope>
    <source>
        <strain evidence="13 14">La3113</strain>
    </source>
</reference>
<keyword evidence="9 10" id="KW-0472">Membrane</keyword>
<dbReference type="GO" id="GO:0030288">
    <property type="term" value="C:outer membrane-bounded periplasmic space"/>
    <property type="evidence" value="ECO:0007669"/>
    <property type="project" value="InterPro"/>
</dbReference>
<evidence type="ECO:0000256" key="4">
    <source>
        <dbReference type="ARBA" id="ARBA00022475"/>
    </source>
</evidence>
<feature type="compositionally biased region" description="Pro residues" evidence="11">
    <location>
        <begin position="100"/>
        <end position="112"/>
    </location>
</feature>
<evidence type="ECO:0000256" key="6">
    <source>
        <dbReference type="ARBA" id="ARBA00022692"/>
    </source>
</evidence>
<evidence type="ECO:0000313" key="13">
    <source>
        <dbReference type="EMBL" id="TFW72272.1"/>
    </source>
</evidence>
<evidence type="ECO:0000256" key="7">
    <source>
        <dbReference type="ARBA" id="ARBA00022927"/>
    </source>
</evidence>
<comment type="similarity">
    <text evidence="2 10">Belongs to the TonB family.</text>
</comment>
<comment type="function">
    <text evidence="10">Interacts with outer membrane receptor proteins that carry out high-affinity binding and energy dependent uptake into the periplasmic space of specific substrates. It could act to transduce energy from the cytoplasmic membrane to specific energy-requiring processes in the outer membrane, resulting in the release into the periplasm of ligands bound by these outer membrane proteins.</text>
</comment>
<evidence type="ECO:0000256" key="2">
    <source>
        <dbReference type="ARBA" id="ARBA00006555"/>
    </source>
</evidence>
<evidence type="ECO:0000256" key="9">
    <source>
        <dbReference type="ARBA" id="ARBA00023136"/>
    </source>
</evidence>
<dbReference type="Proteomes" id="UP000297706">
    <property type="component" value="Unassembled WGS sequence"/>
</dbReference>
<name>A0A4Y9VSY5_9PROT</name>
<evidence type="ECO:0000259" key="12">
    <source>
        <dbReference type="PROSITE" id="PS52015"/>
    </source>
</evidence>
<dbReference type="PANTHER" id="PTHR33446:SF2">
    <property type="entry name" value="PROTEIN TONB"/>
    <property type="match status" value="1"/>
</dbReference>
<keyword evidence="5 10" id="KW-0997">Cell inner membrane</keyword>
<accession>A0A4Y9VSY5</accession>
<dbReference type="Gene3D" id="3.30.1150.10">
    <property type="match status" value="1"/>
</dbReference>
<protein>
    <recommendedName>
        <fullName evidence="10">Protein TonB</fullName>
    </recommendedName>
</protein>
<evidence type="ECO:0000256" key="11">
    <source>
        <dbReference type="SAM" id="MobiDB-lite"/>
    </source>
</evidence>
<dbReference type="AlphaFoldDB" id="A0A4Y9VSY5"/>
<dbReference type="RefSeq" id="WP_135276815.1">
    <property type="nucleotide sequence ID" value="NZ_PQVH01000006.1"/>
</dbReference>
<dbReference type="PRINTS" id="PR01374">
    <property type="entry name" value="TONBPROTEIN"/>
</dbReference>
<feature type="domain" description="TonB C-terminal" evidence="12">
    <location>
        <begin position="178"/>
        <end position="269"/>
    </location>
</feature>
<evidence type="ECO:0000256" key="3">
    <source>
        <dbReference type="ARBA" id="ARBA00022448"/>
    </source>
</evidence>
<comment type="subcellular location">
    <subcellularLocation>
        <location evidence="1 10">Cell inner membrane</location>
        <topology evidence="1 10">Single-pass membrane protein</topology>
        <orientation evidence="1 10">Periplasmic side</orientation>
    </subcellularLocation>
</comment>
<evidence type="ECO:0000256" key="1">
    <source>
        <dbReference type="ARBA" id="ARBA00004383"/>
    </source>
</evidence>
<dbReference type="GO" id="GO:0055085">
    <property type="term" value="P:transmembrane transport"/>
    <property type="evidence" value="ECO:0007669"/>
    <property type="project" value="InterPro"/>
</dbReference>
<dbReference type="InterPro" id="IPR003538">
    <property type="entry name" value="TonB"/>
</dbReference>
<keyword evidence="3 10" id="KW-0813">Transport</keyword>
<dbReference type="OrthoDB" id="9792439at2"/>
<dbReference type="InterPro" id="IPR006260">
    <property type="entry name" value="TonB/TolA_C"/>
</dbReference>
<dbReference type="Pfam" id="PF03544">
    <property type="entry name" value="TonB_C"/>
    <property type="match status" value="1"/>
</dbReference>
<evidence type="ECO:0000256" key="10">
    <source>
        <dbReference type="RuleBase" id="RU362123"/>
    </source>
</evidence>
<dbReference type="SUPFAM" id="SSF74653">
    <property type="entry name" value="TolA/TonB C-terminal domain"/>
    <property type="match status" value="1"/>
</dbReference>
<evidence type="ECO:0000256" key="8">
    <source>
        <dbReference type="ARBA" id="ARBA00022989"/>
    </source>
</evidence>
<evidence type="ECO:0000256" key="5">
    <source>
        <dbReference type="ARBA" id="ARBA00022519"/>
    </source>
</evidence>
<keyword evidence="6 10" id="KW-0812">Transmembrane</keyword>
<dbReference type="PANTHER" id="PTHR33446">
    <property type="entry name" value="PROTEIN TONB-RELATED"/>
    <property type="match status" value="1"/>
</dbReference>
<dbReference type="InterPro" id="IPR051045">
    <property type="entry name" value="TonB-dependent_transducer"/>
</dbReference>
<proteinExistence type="inferred from homology"/>
<feature type="transmembrane region" description="Helical" evidence="10">
    <location>
        <begin position="53"/>
        <end position="74"/>
    </location>
</feature>
<keyword evidence="7 10" id="KW-0653">Protein transport</keyword>
<dbReference type="GO" id="GO:0015891">
    <property type="term" value="P:siderophore transport"/>
    <property type="evidence" value="ECO:0007669"/>
    <property type="project" value="InterPro"/>
</dbReference>